<comment type="caution">
    <text evidence="3">The sequence shown here is derived from an EMBL/GenBank/DDBJ whole genome shotgun (WGS) entry which is preliminary data.</text>
</comment>
<reference evidence="4" key="1">
    <citation type="journal article" date="2019" name="Int. J. Syst. Evol. Microbiol.">
        <title>The Global Catalogue of Microorganisms (GCM) 10K type strain sequencing project: providing services to taxonomists for standard genome sequencing and annotation.</title>
        <authorList>
            <consortium name="The Broad Institute Genomics Platform"/>
            <consortium name="The Broad Institute Genome Sequencing Center for Infectious Disease"/>
            <person name="Wu L."/>
            <person name="Ma J."/>
        </authorList>
    </citation>
    <scope>NUCLEOTIDE SEQUENCE [LARGE SCALE GENOMIC DNA]</scope>
    <source>
        <strain evidence="4">JCM 18077</strain>
    </source>
</reference>
<sequence length="398" mass="42037">MSGPKGIEYQIAQERRALESARRRMIGLAARNKHLQQRGALHGVSVPNVAVPANPPGNSVAVQAACSQVEAQLRAAEEVLEAALGRRAVQAVTFDVDDELARLVAEDDATRATASRTRETAAPPQRAAFDTDAHSRDVAERLRSARNLTPEVQAIAKSALACGTAEEARMSLSGLSSAIAAADRQAERAATQVRTQRAELAELRTATGALLDPDSLLAELDGVERLLDDGADIAVALDHIRAAITEQSAAESDESDRRLVLAEVKNALAELGYTPVDVAVATPGTVVRQPHSSKHAVRINVTGGEIGLETVLTPGAASTPAENRAADQALCGDLDQLLTSLDDAGVGHGRVRKIPAGLVQPAELGDSGEARTEQPTTRSQQRTEPVRRRRPQQRGGAQ</sequence>
<keyword evidence="4" id="KW-1185">Reference proteome</keyword>
<keyword evidence="1" id="KW-0175">Coiled coil</keyword>
<feature type="coiled-coil region" evidence="1">
    <location>
        <begin position="179"/>
        <end position="206"/>
    </location>
</feature>
<dbReference type="EMBL" id="BAABIE010000022">
    <property type="protein sequence ID" value="GAA4758276.1"/>
    <property type="molecule type" value="Genomic_DNA"/>
</dbReference>
<feature type="region of interest" description="Disordered" evidence="2">
    <location>
        <begin position="109"/>
        <end position="136"/>
    </location>
</feature>
<protein>
    <submittedName>
        <fullName evidence="3">Uncharacterized protein</fullName>
    </submittedName>
</protein>
<accession>A0ABP8ZK59</accession>
<evidence type="ECO:0000256" key="1">
    <source>
        <dbReference type="SAM" id="Coils"/>
    </source>
</evidence>
<evidence type="ECO:0000313" key="3">
    <source>
        <dbReference type="EMBL" id="GAA4758276.1"/>
    </source>
</evidence>
<dbReference type="RefSeq" id="WP_345314365.1">
    <property type="nucleotide sequence ID" value="NZ_BAABIE010000022.1"/>
</dbReference>
<feature type="region of interest" description="Disordered" evidence="2">
    <location>
        <begin position="357"/>
        <end position="398"/>
    </location>
</feature>
<evidence type="ECO:0000256" key="2">
    <source>
        <dbReference type="SAM" id="MobiDB-lite"/>
    </source>
</evidence>
<organism evidence="3 4">
    <name type="scientific">Gordonia alkaliphila</name>
    <dbReference type="NCBI Taxonomy" id="1053547"/>
    <lineage>
        <taxon>Bacteria</taxon>
        <taxon>Bacillati</taxon>
        <taxon>Actinomycetota</taxon>
        <taxon>Actinomycetes</taxon>
        <taxon>Mycobacteriales</taxon>
        <taxon>Gordoniaceae</taxon>
        <taxon>Gordonia</taxon>
    </lineage>
</organism>
<dbReference type="Proteomes" id="UP001500822">
    <property type="component" value="Unassembled WGS sequence"/>
</dbReference>
<proteinExistence type="predicted"/>
<evidence type="ECO:0000313" key="4">
    <source>
        <dbReference type="Proteomes" id="UP001500822"/>
    </source>
</evidence>
<gene>
    <name evidence="3" type="ORF">GCM10023217_33370</name>
</gene>
<name>A0ABP8ZK59_9ACTN</name>